<feature type="compositionally biased region" description="Basic and acidic residues" evidence="1">
    <location>
        <begin position="338"/>
        <end position="355"/>
    </location>
</feature>
<evidence type="ECO:0000313" key="2">
    <source>
        <dbReference type="EMBL" id="KAJ8424406.1"/>
    </source>
</evidence>
<organism evidence="2 3">
    <name type="scientific">Carnegiea gigantea</name>
    <dbReference type="NCBI Taxonomy" id="171969"/>
    <lineage>
        <taxon>Eukaryota</taxon>
        <taxon>Viridiplantae</taxon>
        <taxon>Streptophyta</taxon>
        <taxon>Embryophyta</taxon>
        <taxon>Tracheophyta</taxon>
        <taxon>Spermatophyta</taxon>
        <taxon>Magnoliopsida</taxon>
        <taxon>eudicotyledons</taxon>
        <taxon>Gunneridae</taxon>
        <taxon>Pentapetalae</taxon>
        <taxon>Caryophyllales</taxon>
        <taxon>Cactineae</taxon>
        <taxon>Cactaceae</taxon>
        <taxon>Cactoideae</taxon>
        <taxon>Echinocereeae</taxon>
        <taxon>Carnegiea</taxon>
    </lineage>
</organism>
<evidence type="ECO:0000313" key="3">
    <source>
        <dbReference type="Proteomes" id="UP001153076"/>
    </source>
</evidence>
<keyword evidence="3" id="KW-1185">Reference proteome</keyword>
<evidence type="ECO:0000256" key="1">
    <source>
        <dbReference type="SAM" id="MobiDB-lite"/>
    </source>
</evidence>
<dbReference type="Proteomes" id="UP001153076">
    <property type="component" value="Unassembled WGS sequence"/>
</dbReference>
<dbReference type="EMBL" id="JAKOGI010001688">
    <property type="protein sequence ID" value="KAJ8424406.1"/>
    <property type="molecule type" value="Genomic_DNA"/>
</dbReference>
<feature type="region of interest" description="Disordered" evidence="1">
    <location>
        <begin position="333"/>
        <end position="384"/>
    </location>
</feature>
<reference evidence="2" key="1">
    <citation type="submission" date="2022-04" db="EMBL/GenBank/DDBJ databases">
        <title>Carnegiea gigantea Genome sequencing and assembly v2.</title>
        <authorList>
            <person name="Copetti D."/>
            <person name="Sanderson M.J."/>
            <person name="Burquez A."/>
            <person name="Wojciechowski M.F."/>
        </authorList>
    </citation>
    <scope>NUCLEOTIDE SEQUENCE</scope>
    <source>
        <strain evidence="2">SGP5-SGP5p</strain>
        <tissue evidence="2">Aerial part</tissue>
    </source>
</reference>
<dbReference type="AlphaFoldDB" id="A0A9Q1GPB7"/>
<proteinExistence type="predicted"/>
<name>A0A9Q1GPB7_9CARY</name>
<accession>A0A9Q1GPB7</accession>
<comment type="caution">
    <text evidence="2">The sequence shown here is derived from an EMBL/GenBank/DDBJ whole genome shotgun (WGS) entry which is preliminary data.</text>
</comment>
<protein>
    <submittedName>
        <fullName evidence="2">Uncharacterized protein</fullName>
    </submittedName>
</protein>
<gene>
    <name evidence="2" type="ORF">Cgig2_031985</name>
</gene>
<sequence length="397" mass="44364">MLLAAIRTCWRNERLFPDFSNSRGAMTQQVYLRERAFSGRPPLEIKRREQLAHHNNRSRWFGVLDQLFVPRGRMERSVLRFGVRTAWLVAMRDRSLFFEMDGEGGKKRKVSFSDSDVSNRAKICVVLDAAFNTVCYVIDDVSSGDGGEPCVKRSRVTQAKIVAPSSRIIRSMRRDNTYGGDVVTDDLPSTKSSKEGVGIITKIVDCSTVTQSKLRHNKPKHVHSGIEARATNATVGDLAKEKAFYCKMTLEFSFKWDLTASKGAPIISEMPAKLLSLVYGGPSFRRNFIAYIVLNFLLGNKNKYVNLWISKSLIDINECSRWKRNRSSVAKAANISEENSHSKSEESESASENKEGGNGTNSPSVSLEEEEGTSNNGKLGGDQRIGISFTTTMFLSF</sequence>